<keyword evidence="2" id="KW-1185">Reference proteome</keyword>
<dbReference type="Proteomes" id="UP000076858">
    <property type="component" value="Unassembled WGS sequence"/>
</dbReference>
<gene>
    <name evidence="1" type="ORF">APZ42_026178</name>
</gene>
<organism evidence="1 2">
    <name type="scientific">Daphnia magna</name>
    <dbReference type="NCBI Taxonomy" id="35525"/>
    <lineage>
        <taxon>Eukaryota</taxon>
        <taxon>Metazoa</taxon>
        <taxon>Ecdysozoa</taxon>
        <taxon>Arthropoda</taxon>
        <taxon>Crustacea</taxon>
        <taxon>Branchiopoda</taxon>
        <taxon>Diplostraca</taxon>
        <taxon>Cladocera</taxon>
        <taxon>Anomopoda</taxon>
        <taxon>Daphniidae</taxon>
        <taxon>Daphnia</taxon>
    </lineage>
</organism>
<name>A0A164SFB0_9CRUS</name>
<evidence type="ECO:0000313" key="1">
    <source>
        <dbReference type="EMBL" id="KZS09569.1"/>
    </source>
</evidence>
<evidence type="ECO:0000313" key="2">
    <source>
        <dbReference type="Proteomes" id="UP000076858"/>
    </source>
</evidence>
<reference evidence="1 2" key="1">
    <citation type="submission" date="2016-03" db="EMBL/GenBank/DDBJ databases">
        <title>EvidentialGene: Evidence-directed Construction of Genes on Genomes.</title>
        <authorList>
            <person name="Gilbert D.G."/>
            <person name="Choi J.-H."/>
            <person name="Mockaitis K."/>
            <person name="Colbourne J."/>
            <person name="Pfrender M."/>
        </authorList>
    </citation>
    <scope>NUCLEOTIDE SEQUENCE [LARGE SCALE GENOMIC DNA]</scope>
    <source>
        <strain evidence="1 2">Xinb3</strain>
        <tissue evidence="1">Complete organism</tissue>
    </source>
</reference>
<accession>A0A164SFB0</accession>
<proteinExistence type="predicted"/>
<sequence>MCRDLLGIRSLIVQVSCLENAFVCSNRNFISFLHLSLFKLHLVSDINMVGGRGRASGKSQRGRQLVSRRSEAGFATESYQAIPANPAPVLQRIVDELPEDPHQQQVY</sequence>
<dbReference type="AlphaFoldDB" id="A0A164SFB0"/>
<dbReference type="EMBL" id="LRGB01002053">
    <property type="protein sequence ID" value="KZS09569.1"/>
    <property type="molecule type" value="Genomic_DNA"/>
</dbReference>
<protein>
    <submittedName>
        <fullName evidence="1">Uncharacterized protein</fullName>
    </submittedName>
</protein>
<comment type="caution">
    <text evidence="1">The sequence shown here is derived from an EMBL/GenBank/DDBJ whole genome shotgun (WGS) entry which is preliminary data.</text>
</comment>